<dbReference type="EMBL" id="CM001222">
    <property type="protein sequence ID" value="AES76439.1"/>
    <property type="molecule type" value="Genomic_DNA"/>
</dbReference>
<accession>G7KL50</accession>
<dbReference type="PaxDb" id="3880-AES76439"/>
<dbReference type="AlphaFoldDB" id="G7KL50"/>
<evidence type="ECO:0000313" key="1">
    <source>
        <dbReference type="EMBL" id="AES76439.1"/>
    </source>
</evidence>
<organism evidence="1 3">
    <name type="scientific">Medicago truncatula</name>
    <name type="common">Barrel medic</name>
    <name type="synonym">Medicago tribuloides</name>
    <dbReference type="NCBI Taxonomy" id="3880"/>
    <lineage>
        <taxon>Eukaryota</taxon>
        <taxon>Viridiplantae</taxon>
        <taxon>Streptophyta</taxon>
        <taxon>Embryophyta</taxon>
        <taxon>Tracheophyta</taxon>
        <taxon>Spermatophyta</taxon>
        <taxon>Magnoliopsida</taxon>
        <taxon>eudicotyledons</taxon>
        <taxon>Gunneridae</taxon>
        <taxon>Pentapetalae</taxon>
        <taxon>rosids</taxon>
        <taxon>fabids</taxon>
        <taxon>Fabales</taxon>
        <taxon>Fabaceae</taxon>
        <taxon>Papilionoideae</taxon>
        <taxon>50 kb inversion clade</taxon>
        <taxon>NPAAA clade</taxon>
        <taxon>Hologalegina</taxon>
        <taxon>IRL clade</taxon>
        <taxon>Trifolieae</taxon>
        <taxon>Medicago</taxon>
    </lineage>
</organism>
<keyword evidence="3" id="KW-1185">Reference proteome</keyword>
<proteinExistence type="predicted"/>
<dbReference type="Proteomes" id="UP000002051">
    <property type="component" value="Chromosome 6"/>
</dbReference>
<reference evidence="1 3" key="2">
    <citation type="journal article" date="2014" name="BMC Genomics">
        <title>An improved genome release (version Mt4.0) for the model legume Medicago truncatula.</title>
        <authorList>
            <person name="Tang H."/>
            <person name="Krishnakumar V."/>
            <person name="Bidwell S."/>
            <person name="Rosen B."/>
            <person name="Chan A."/>
            <person name="Zhou S."/>
            <person name="Gentzbittel L."/>
            <person name="Childs K.L."/>
            <person name="Yandell M."/>
            <person name="Gundlach H."/>
            <person name="Mayer K.F."/>
            <person name="Schwartz D.C."/>
            <person name="Town C.D."/>
        </authorList>
    </citation>
    <scope>GENOME REANNOTATION</scope>
    <source>
        <strain evidence="2 3">cv. Jemalong A17</strain>
    </source>
</reference>
<name>G7KL50_MEDTR</name>
<reference evidence="1 3" key="1">
    <citation type="journal article" date="2011" name="Nature">
        <title>The Medicago genome provides insight into the evolution of rhizobial symbioses.</title>
        <authorList>
            <person name="Young N.D."/>
            <person name="Debelle F."/>
            <person name="Oldroyd G.E."/>
            <person name="Geurts R."/>
            <person name="Cannon S.B."/>
            <person name="Udvardi M.K."/>
            <person name="Benedito V.A."/>
            <person name="Mayer K.F."/>
            <person name="Gouzy J."/>
            <person name="Schoof H."/>
            <person name="Van de Peer Y."/>
            <person name="Proost S."/>
            <person name="Cook D.R."/>
            <person name="Meyers B.C."/>
            <person name="Spannagl M."/>
            <person name="Cheung F."/>
            <person name="De Mita S."/>
            <person name="Krishnakumar V."/>
            <person name="Gundlach H."/>
            <person name="Zhou S."/>
            <person name="Mudge J."/>
            <person name="Bharti A.K."/>
            <person name="Murray J.D."/>
            <person name="Naoumkina M.A."/>
            <person name="Rosen B."/>
            <person name="Silverstein K.A."/>
            <person name="Tang H."/>
            <person name="Rombauts S."/>
            <person name="Zhao P.X."/>
            <person name="Zhou P."/>
            <person name="Barbe V."/>
            <person name="Bardou P."/>
            <person name="Bechner M."/>
            <person name="Bellec A."/>
            <person name="Berger A."/>
            <person name="Berges H."/>
            <person name="Bidwell S."/>
            <person name="Bisseling T."/>
            <person name="Choisne N."/>
            <person name="Couloux A."/>
            <person name="Denny R."/>
            <person name="Deshpande S."/>
            <person name="Dai X."/>
            <person name="Doyle J.J."/>
            <person name="Dudez A.M."/>
            <person name="Farmer A.D."/>
            <person name="Fouteau S."/>
            <person name="Franken C."/>
            <person name="Gibelin C."/>
            <person name="Gish J."/>
            <person name="Goldstein S."/>
            <person name="Gonzalez A.J."/>
            <person name="Green P.J."/>
            <person name="Hallab A."/>
            <person name="Hartog M."/>
            <person name="Hua A."/>
            <person name="Humphray S.J."/>
            <person name="Jeong D.H."/>
            <person name="Jing Y."/>
            <person name="Jocker A."/>
            <person name="Kenton S.M."/>
            <person name="Kim D.J."/>
            <person name="Klee K."/>
            <person name="Lai H."/>
            <person name="Lang C."/>
            <person name="Lin S."/>
            <person name="Macmil S.L."/>
            <person name="Magdelenat G."/>
            <person name="Matthews L."/>
            <person name="McCorrison J."/>
            <person name="Monaghan E.L."/>
            <person name="Mun J.H."/>
            <person name="Najar F.Z."/>
            <person name="Nicholson C."/>
            <person name="Noirot C."/>
            <person name="O'Bleness M."/>
            <person name="Paule C.R."/>
            <person name="Poulain J."/>
            <person name="Prion F."/>
            <person name="Qin B."/>
            <person name="Qu C."/>
            <person name="Retzel E.F."/>
            <person name="Riddle C."/>
            <person name="Sallet E."/>
            <person name="Samain S."/>
            <person name="Samson N."/>
            <person name="Sanders I."/>
            <person name="Saurat O."/>
            <person name="Scarpelli C."/>
            <person name="Schiex T."/>
            <person name="Segurens B."/>
            <person name="Severin A.J."/>
            <person name="Sherrier D.J."/>
            <person name="Shi R."/>
            <person name="Sims S."/>
            <person name="Singer S.R."/>
            <person name="Sinharoy S."/>
            <person name="Sterck L."/>
            <person name="Viollet A."/>
            <person name="Wang B.B."/>
            <person name="Wang K."/>
            <person name="Wang M."/>
            <person name="Wang X."/>
            <person name="Warfsmann J."/>
            <person name="Weissenbach J."/>
            <person name="White D.D."/>
            <person name="White J.D."/>
            <person name="Wiley G.B."/>
            <person name="Wincker P."/>
            <person name="Xing Y."/>
            <person name="Yang L."/>
            <person name="Yao Z."/>
            <person name="Ying F."/>
            <person name="Zhai J."/>
            <person name="Zhou L."/>
            <person name="Zuber A."/>
            <person name="Denarie J."/>
            <person name="Dixon R.A."/>
            <person name="May G.D."/>
            <person name="Schwartz D.C."/>
            <person name="Rogers J."/>
            <person name="Quetier F."/>
            <person name="Town C.D."/>
            <person name="Roe B.A."/>
        </authorList>
    </citation>
    <scope>NUCLEOTIDE SEQUENCE [LARGE SCALE GENOMIC DNA]</scope>
    <source>
        <strain evidence="1">A17</strain>
        <strain evidence="2 3">cv. Jemalong A17</strain>
    </source>
</reference>
<dbReference type="HOGENOM" id="CLU_2310265_0_0_1"/>
<protein>
    <submittedName>
        <fullName evidence="1 2">Uncharacterized protein</fullName>
    </submittedName>
</protein>
<reference evidence="2" key="3">
    <citation type="submission" date="2015-04" db="UniProtKB">
        <authorList>
            <consortium name="EnsemblPlants"/>
        </authorList>
    </citation>
    <scope>IDENTIFICATION</scope>
    <source>
        <strain evidence="2">cv. Jemalong A17</strain>
    </source>
</reference>
<evidence type="ECO:0000313" key="2">
    <source>
        <dbReference type="EnsemblPlants" id="AES76439"/>
    </source>
</evidence>
<dbReference type="EnsemblPlants" id="AES76439">
    <property type="protein sequence ID" value="AES76439"/>
    <property type="gene ID" value="MTR_6g078790"/>
</dbReference>
<gene>
    <name evidence="1" type="ordered locus">MTR_6g078790</name>
</gene>
<sequence length="100" mass="11228">MTIFLTDMKAFYASLKSPEETSPSHVISYRPSEKTKKAILILQDLFSKDFSLLFHPGRSIEMKDTLGYLSTVAQEEGLNCDGLTRGGLKQRVCMKHLSIS</sequence>
<evidence type="ECO:0000313" key="3">
    <source>
        <dbReference type="Proteomes" id="UP000002051"/>
    </source>
</evidence>